<evidence type="ECO:0000256" key="1">
    <source>
        <dbReference type="ARBA" id="ARBA00004606"/>
    </source>
</evidence>
<evidence type="ECO:0000259" key="17">
    <source>
        <dbReference type="Pfam" id="PF01433"/>
    </source>
</evidence>
<dbReference type="EC" id="3.4.11.-" evidence="16"/>
<keyword evidence="4 16" id="KW-0812">Transmembrane</keyword>
<dbReference type="InterPro" id="IPR034016">
    <property type="entry name" value="M1_APN-typ"/>
</dbReference>
<keyword evidence="12" id="KW-0325">Glycoprotein</keyword>
<dbReference type="GO" id="GO:0008270">
    <property type="term" value="F:zinc ion binding"/>
    <property type="evidence" value="ECO:0007669"/>
    <property type="project" value="UniProtKB-UniRule"/>
</dbReference>
<organism evidence="20">
    <name type="scientific">Tetraodon nigroviridis</name>
    <name type="common">Spotted green pufferfish</name>
    <name type="synonym">Chelonodon nigroviridis</name>
    <dbReference type="NCBI Taxonomy" id="99883"/>
    <lineage>
        <taxon>Eukaryota</taxon>
        <taxon>Metazoa</taxon>
        <taxon>Chordata</taxon>
        <taxon>Craniata</taxon>
        <taxon>Vertebrata</taxon>
        <taxon>Euteleostomi</taxon>
        <taxon>Actinopterygii</taxon>
        <taxon>Neopterygii</taxon>
        <taxon>Teleostei</taxon>
        <taxon>Neoteleostei</taxon>
        <taxon>Acanthomorphata</taxon>
        <taxon>Eupercaria</taxon>
        <taxon>Tetraodontiformes</taxon>
        <taxon>Tetradontoidea</taxon>
        <taxon>Tetraodontidae</taxon>
        <taxon>Tetraodon</taxon>
    </lineage>
</organism>
<dbReference type="InterPro" id="IPR014782">
    <property type="entry name" value="Peptidase_M1_dom"/>
</dbReference>
<feature type="binding site" evidence="14">
    <location>
        <position position="333"/>
    </location>
    <ligand>
        <name>Zn(2+)</name>
        <dbReference type="ChEBI" id="CHEBI:29105"/>
        <note>catalytic</note>
    </ligand>
</feature>
<evidence type="ECO:0000256" key="4">
    <source>
        <dbReference type="ARBA" id="ARBA00022692"/>
    </source>
</evidence>
<dbReference type="CDD" id="cd09601">
    <property type="entry name" value="M1_APN-Q_like"/>
    <property type="match status" value="1"/>
</dbReference>
<keyword evidence="11 16" id="KW-0472">Membrane</keyword>
<proteinExistence type="inferred from homology"/>
<dbReference type="Gene3D" id="1.10.390.10">
    <property type="entry name" value="Neutral Protease Domain 2"/>
    <property type="match status" value="1"/>
</dbReference>
<dbReference type="InterPro" id="IPR001930">
    <property type="entry name" value="Peptidase_M1"/>
</dbReference>
<evidence type="ECO:0000256" key="6">
    <source>
        <dbReference type="ARBA" id="ARBA00022801"/>
    </source>
</evidence>
<evidence type="ECO:0000256" key="9">
    <source>
        <dbReference type="ARBA" id="ARBA00022989"/>
    </source>
</evidence>
<dbReference type="InterPro" id="IPR042097">
    <property type="entry name" value="Aminopeptidase_N-like_N_sf"/>
</dbReference>
<feature type="domain" description="Peptidase M1 membrane alanine aminopeptidase" evidence="17">
    <location>
        <begin position="302"/>
        <end position="420"/>
    </location>
</feature>
<dbReference type="AlphaFoldDB" id="Q4SRR1"/>
<dbReference type="GO" id="GO:0070006">
    <property type="term" value="F:metalloaminopeptidase activity"/>
    <property type="evidence" value="ECO:0007669"/>
    <property type="project" value="TreeGrafter"/>
</dbReference>
<dbReference type="EMBL" id="CAAE01014503">
    <property type="protein sequence ID" value="CAF96671.1"/>
    <property type="molecule type" value="Genomic_DNA"/>
</dbReference>
<keyword evidence="10 16" id="KW-0482">Metalloprotease</keyword>
<gene>
    <name evidence="20" type="ORF">GSTENG00013793001</name>
</gene>
<dbReference type="InterPro" id="IPR024571">
    <property type="entry name" value="ERAP1-like_C_dom"/>
</dbReference>
<evidence type="ECO:0000256" key="5">
    <source>
        <dbReference type="ARBA" id="ARBA00022723"/>
    </source>
</evidence>
<keyword evidence="5 14" id="KW-0479">Metal-binding</keyword>
<keyword evidence="7 14" id="KW-0862">Zinc</keyword>
<protein>
    <recommendedName>
        <fullName evidence="16">Aminopeptidase</fullName>
        <ecNumber evidence="16">3.4.11.-</ecNumber>
    </recommendedName>
</protein>
<keyword evidence="3 16" id="KW-0645">Protease</keyword>
<evidence type="ECO:0000256" key="3">
    <source>
        <dbReference type="ARBA" id="ARBA00022670"/>
    </source>
</evidence>
<evidence type="ECO:0000256" key="15">
    <source>
        <dbReference type="PIRSR" id="PIRSR634016-4"/>
    </source>
</evidence>
<dbReference type="GO" id="GO:0006508">
    <property type="term" value="P:proteolysis"/>
    <property type="evidence" value="ECO:0007669"/>
    <property type="project" value="UniProtKB-KW"/>
</dbReference>
<evidence type="ECO:0000259" key="19">
    <source>
        <dbReference type="Pfam" id="PF17900"/>
    </source>
</evidence>
<comment type="similarity">
    <text evidence="2 16">Belongs to the peptidase M1 family.</text>
</comment>
<name>Q4SRR1_TETNG</name>
<evidence type="ECO:0000256" key="11">
    <source>
        <dbReference type="ARBA" id="ARBA00023136"/>
    </source>
</evidence>
<dbReference type="MEROPS" id="M01.001"/>
<accession>Q4SRR1</accession>
<comment type="caution">
    <text evidence="20">The sequence shown here is derived from an EMBL/GenBank/DDBJ whole genome shotgun (WGS) entry which is preliminary data.</text>
</comment>
<feature type="transmembrane region" description="Helical" evidence="16">
    <location>
        <begin position="12"/>
        <end position="32"/>
    </location>
</feature>
<feature type="binding site" evidence="14">
    <location>
        <position position="329"/>
    </location>
    <ligand>
        <name>Zn(2+)</name>
        <dbReference type="ChEBI" id="CHEBI:29105"/>
        <note>catalytic</note>
    </ligand>
</feature>
<dbReference type="Pfam" id="PF01433">
    <property type="entry name" value="Peptidase_M1"/>
    <property type="match status" value="2"/>
</dbReference>
<dbReference type="Pfam" id="PF17900">
    <property type="entry name" value="Peptidase_M1_N"/>
    <property type="match status" value="1"/>
</dbReference>
<dbReference type="Gene3D" id="2.60.40.1730">
    <property type="entry name" value="tricorn interacting facor f3 domain"/>
    <property type="match status" value="1"/>
</dbReference>
<dbReference type="PANTHER" id="PTHR11533:SF271">
    <property type="entry name" value="AMINOPEPTIDASE"/>
    <property type="match status" value="1"/>
</dbReference>
<dbReference type="OrthoDB" id="510539at2759"/>
<evidence type="ECO:0000256" key="7">
    <source>
        <dbReference type="ARBA" id="ARBA00022833"/>
    </source>
</evidence>
<dbReference type="FunFam" id="1.25.50.20:FF:000012">
    <property type="entry name" value="Aminopeptidase N"/>
    <property type="match status" value="1"/>
</dbReference>
<evidence type="ECO:0000256" key="14">
    <source>
        <dbReference type="PIRSR" id="PIRSR634016-3"/>
    </source>
</evidence>
<evidence type="ECO:0000256" key="10">
    <source>
        <dbReference type="ARBA" id="ARBA00023049"/>
    </source>
</evidence>
<dbReference type="HOGENOM" id="CLU_003705_2_0_1"/>
<dbReference type="GO" id="GO:0043171">
    <property type="term" value="P:peptide catabolic process"/>
    <property type="evidence" value="ECO:0007669"/>
    <property type="project" value="TreeGrafter"/>
</dbReference>
<feature type="domain" description="Aminopeptidase N-like N-terminal" evidence="19">
    <location>
        <begin position="56"/>
        <end position="254"/>
    </location>
</feature>
<reference evidence="20" key="2">
    <citation type="submission" date="2004-02" db="EMBL/GenBank/DDBJ databases">
        <authorList>
            <consortium name="Genoscope"/>
            <consortium name="Whitehead Institute Centre for Genome Research"/>
        </authorList>
    </citation>
    <scope>NUCLEOTIDE SEQUENCE</scope>
</reference>
<dbReference type="Gene3D" id="1.25.50.20">
    <property type="match status" value="1"/>
</dbReference>
<evidence type="ECO:0000256" key="16">
    <source>
        <dbReference type="RuleBase" id="RU364040"/>
    </source>
</evidence>
<dbReference type="InterPro" id="IPR050344">
    <property type="entry name" value="Peptidase_M1_aminopeptidases"/>
</dbReference>
<dbReference type="Pfam" id="PF11838">
    <property type="entry name" value="ERAP1_C"/>
    <property type="match status" value="1"/>
</dbReference>
<dbReference type="GO" id="GO:0042277">
    <property type="term" value="F:peptide binding"/>
    <property type="evidence" value="ECO:0007669"/>
    <property type="project" value="TreeGrafter"/>
</dbReference>
<feature type="site" description="Transition state stabilizer" evidence="15">
    <location>
        <position position="418"/>
    </location>
</feature>
<evidence type="ECO:0000256" key="2">
    <source>
        <dbReference type="ARBA" id="ARBA00010136"/>
    </source>
</evidence>
<dbReference type="PANTHER" id="PTHR11533">
    <property type="entry name" value="PROTEASE M1 ZINC METALLOPROTEASE"/>
    <property type="match status" value="1"/>
</dbReference>
<dbReference type="KEGG" id="tng:GSTEN00013793G001"/>
<evidence type="ECO:0000256" key="8">
    <source>
        <dbReference type="ARBA" id="ARBA00022968"/>
    </source>
</evidence>
<keyword evidence="9 16" id="KW-1133">Transmembrane helix</keyword>
<feature type="active site" description="Proton acceptor" evidence="13">
    <location>
        <position position="330"/>
    </location>
</feature>
<keyword evidence="6 16" id="KW-0378">Hydrolase</keyword>
<feature type="domain" description="ERAP1-like C-terminal" evidence="18">
    <location>
        <begin position="607"/>
        <end position="919"/>
    </location>
</feature>
<feature type="binding site" evidence="14">
    <location>
        <position position="352"/>
    </location>
    <ligand>
        <name>Zn(2+)</name>
        <dbReference type="ChEBI" id="CHEBI:29105"/>
        <note>catalytic</note>
    </ligand>
</feature>
<dbReference type="GO" id="GO:0005737">
    <property type="term" value="C:cytoplasm"/>
    <property type="evidence" value="ECO:0007669"/>
    <property type="project" value="TreeGrafter"/>
</dbReference>
<reference evidence="20" key="1">
    <citation type="journal article" date="2004" name="Nature">
        <title>Genome duplication in the teleost fish Tetraodon nigroviridis reveals the early vertebrate proto-karyotype.</title>
        <authorList>
            <person name="Jaillon O."/>
            <person name="Aury J.-M."/>
            <person name="Brunet F."/>
            <person name="Petit J.-L."/>
            <person name="Stange-Thomann N."/>
            <person name="Mauceli E."/>
            <person name="Bouneau L."/>
            <person name="Fischer C."/>
            <person name="Ozouf-Costaz C."/>
            <person name="Bernot A."/>
            <person name="Nicaud S."/>
            <person name="Jaffe D."/>
            <person name="Fisher S."/>
            <person name="Lutfalla G."/>
            <person name="Dossat C."/>
            <person name="Segurens B."/>
            <person name="Dasilva C."/>
            <person name="Salanoubat M."/>
            <person name="Levy M."/>
            <person name="Boudet N."/>
            <person name="Castellano S."/>
            <person name="Anthouard V."/>
            <person name="Jubin C."/>
            <person name="Castelli V."/>
            <person name="Katinka M."/>
            <person name="Vacherie B."/>
            <person name="Biemont C."/>
            <person name="Skalli Z."/>
            <person name="Cattolico L."/>
            <person name="Poulain J."/>
            <person name="De Berardinis V."/>
            <person name="Cruaud C."/>
            <person name="Duprat S."/>
            <person name="Brottier P."/>
            <person name="Coutanceau J.-P."/>
            <person name="Gouzy J."/>
            <person name="Parra G."/>
            <person name="Lardier G."/>
            <person name="Chapple C."/>
            <person name="McKernan K.J."/>
            <person name="McEwan P."/>
            <person name="Bosak S."/>
            <person name="Kellis M."/>
            <person name="Volff J.-N."/>
            <person name="Guigo R."/>
            <person name="Zody M.C."/>
            <person name="Mesirov J."/>
            <person name="Lindblad-Toh K."/>
            <person name="Birren B."/>
            <person name="Nusbaum C."/>
            <person name="Kahn D."/>
            <person name="Robinson-Rechavi M."/>
            <person name="Laudet V."/>
            <person name="Schachter V."/>
            <person name="Quetier F."/>
            <person name="Saurin W."/>
            <person name="Scarpelli C."/>
            <person name="Wincker P."/>
            <person name="Lander E.S."/>
            <person name="Weissenbach J."/>
            <person name="Roest Crollius H."/>
        </authorList>
    </citation>
    <scope>NUCLEOTIDE SEQUENCE [LARGE SCALE GENOMIC DNA]</scope>
</reference>
<keyword evidence="8" id="KW-0735">Signal-anchor</keyword>
<sequence>MTNSCRVSKLCVLSVILACASIATIVTLWTIALTGGNGGEETAPWNRHRLPANLLPESYNVTLWPRLLRQPLTGLYIFTGNSTVTFACVTDTDLLLIHSNKLNYTQLEDTHLARISRSDGGSVPIKSSWLQPQTQYLVLQLDTSLRAGQTYRLYTEFTGELADDLVGFYRTEYEEHGVQKIVAASQMHPTHARKTFPCFDEPALKAVFYITLIHPPGTVALSNGLKQEVVDATLDGHAVTVTSFEPTEIMSTYLLALIVSDFANISSRQGDTLIRIWARRTAIDQGQGDYALNVTGPILDFFQQETKLLYDPESSSIRNKEATATIIAHELAHMWFGNLVTLRWWNEVWLNEGFASYVAHLGMDHAEPAWNVKDVLLLSDLQRVLALDALTSSHPLSSDESSIVLPQQISEQFDAISYSKVGPGRPRPPQGARRTDPLGVWLPQGAAVLRMLSDVLSEAVFVQGLSSYLKDFAYRNTVGADLWRHLQMAVTANNVSLPRRVNDIMNRWVLQMGFPVVTIDTATGRVSQDHFLLDPGSEVTLGSPYRAERGDEEQRRVLGPGQPQRDWILPRQLRPAELGAPVSPAWFGPPGDVSPGETAPYFVQLVPLLNRAQLLDDALSLARAKRIPTTLALRTTSYLSMETEYMPWQSALDGLQYYFLMLDRTEVFPPMQVLPPGSPSSTSTFVHAGLPPQDYVQKLVKPLFLHFKTITADWTAVPERLTDQYNQENAVRVACQSGLSECQNLTSTWFRQWMDEPQHNRIHQNLRLAVYCAAIAAGDAAEWEFAWSQLQEATVANEASALMSALACTGQAHLLQRYLSSTLNASLIRKQDASLVIAAVASNRLGHGLAWDFVREHWEYMFTEYGVGSFSFSSIIRATTARFSSPAELQQLEEFVARHGGAAGFGSAALAVEQALERTSTNMEWLQDHRQELYHWFQSQSA</sequence>
<dbReference type="InterPro" id="IPR027268">
    <property type="entry name" value="Peptidase_M4/M1_CTD_sf"/>
</dbReference>
<dbReference type="InterPro" id="IPR045357">
    <property type="entry name" value="Aminopeptidase_N-like_N"/>
</dbReference>
<dbReference type="FunFam" id="2.60.40.1730:FF:000001">
    <property type="entry name" value="Leucyl-cystinyl aminopeptidase"/>
    <property type="match status" value="1"/>
</dbReference>
<dbReference type="SUPFAM" id="SSF55486">
    <property type="entry name" value="Metalloproteases ('zincins'), catalytic domain"/>
    <property type="match status" value="1"/>
</dbReference>
<dbReference type="PRINTS" id="PR00756">
    <property type="entry name" value="ALADIPTASE"/>
</dbReference>
<dbReference type="SUPFAM" id="SSF63737">
    <property type="entry name" value="Leukotriene A4 hydrolase N-terminal domain"/>
    <property type="match status" value="1"/>
</dbReference>
<comment type="cofactor">
    <cofactor evidence="14 16">
        <name>Zn(2+)</name>
        <dbReference type="ChEBI" id="CHEBI:29105"/>
    </cofactor>
    <text evidence="14 16">Binds 1 zinc ion per subunit.</text>
</comment>
<evidence type="ECO:0000256" key="12">
    <source>
        <dbReference type="ARBA" id="ARBA00023180"/>
    </source>
</evidence>
<dbReference type="GO" id="GO:0005886">
    <property type="term" value="C:plasma membrane"/>
    <property type="evidence" value="ECO:0007669"/>
    <property type="project" value="TreeGrafter"/>
</dbReference>
<evidence type="ECO:0000256" key="13">
    <source>
        <dbReference type="PIRSR" id="PIRSR634016-1"/>
    </source>
</evidence>
<comment type="subcellular location">
    <subcellularLocation>
        <location evidence="1">Membrane</location>
        <topology evidence="1">Single-pass type II membrane protein</topology>
    </subcellularLocation>
</comment>
<dbReference type="GO" id="GO:0005615">
    <property type="term" value="C:extracellular space"/>
    <property type="evidence" value="ECO:0007669"/>
    <property type="project" value="TreeGrafter"/>
</dbReference>
<evidence type="ECO:0000313" key="20">
    <source>
        <dbReference type="EMBL" id="CAF96671.1"/>
    </source>
</evidence>
<keyword evidence="16" id="KW-0031">Aminopeptidase</keyword>
<feature type="domain" description="Peptidase M1 membrane alanine aminopeptidase" evidence="17">
    <location>
        <begin position="445"/>
        <end position="508"/>
    </location>
</feature>
<evidence type="ECO:0000259" key="18">
    <source>
        <dbReference type="Pfam" id="PF11838"/>
    </source>
</evidence>